<feature type="domain" description="NIF system FeS cluster assembly NifU C-terminal" evidence="2">
    <location>
        <begin position="13"/>
        <end position="68"/>
    </location>
</feature>
<dbReference type="RefSeq" id="WP_212816719.1">
    <property type="nucleotide sequence ID" value="NZ_AP023359.1"/>
</dbReference>
<dbReference type="InterPro" id="IPR034904">
    <property type="entry name" value="FSCA_dom_sf"/>
</dbReference>
<dbReference type="SUPFAM" id="SSF117916">
    <property type="entry name" value="Fe-S cluster assembly (FSCA) domain-like"/>
    <property type="match status" value="1"/>
</dbReference>
<dbReference type="Pfam" id="PF01106">
    <property type="entry name" value="NifU"/>
    <property type="match status" value="1"/>
</dbReference>
<comment type="function">
    <text evidence="1">May be involved in the formation or repair of [Fe-S] clusters present in iron-sulfur proteins.</text>
</comment>
<dbReference type="GO" id="GO:0016226">
    <property type="term" value="P:iron-sulfur cluster assembly"/>
    <property type="evidence" value="ECO:0007669"/>
    <property type="project" value="InterPro"/>
</dbReference>
<evidence type="ECO:0000256" key="1">
    <source>
        <dbReference type="ARBA" id="ARBA00049958"/>
    </source>
</evidence>
<name>A0A810N5B7_9ACTN</name>
<dbReference type="GO" id="GO:0051536">
    <property type="term" value="F:iron-sulfur cluster binding"/>
    <property type="evidence" value="ECO:0007669"/>
    <property type="project" value="InterPro"/>
</dbReference>
<dbReference type="InterPro" id="IPR001075">
    <property type="entry name" value="NIF_FeS_clus_asmbl_NifU_C"/>
</dbReference>
<dbReference type="EMBL" id="AP023359">
    <property type="protein sequence ID" value="BCJ67379.1"/>
    <property type="molecule type" value="Genomic_DNA"/>
</dbReference>
<keyword evidence="4" id="KW-1185">Reference proteome</keyword>
<protein>
    <recommendedName>
        <fullName evidence="2">NIF system FeS cluster assembly NifU C-terminal domain-containing protein</fullName>
    </recommendedName>
</protein>
<dbReference type="Proteomes" id="UP000680866">
    <property type="component" value="Chromosome"/>
</dbReference>
<evidence type="ECO:0000259" key="2">
    <source>
        <dbReference type="Pfam" id="PF01106"/>
    </source>
</evidence>
<dbReference type="AlphaFoldDB" id="A0A810N5B7"/>
<dbReference type="GO" id="GO:0005506">
    <property type="term" value="F:iron ion binding"/>
    <property type="evidence" value="ECO:0007669"/>
    <property type="project" value="InterPro"/>
</dbReference>
<gene>
    <name evidence="3" type="ORF">Prubr_44000</name>
</gene>
<evidence type="ECO:0000313" key="4">
    <source>
        <dbReference type="Proteomes" id="UP000680866"/>
    </source>
</evidence>
<dbReference type="KEGG" id="pry:Prubr_44000"/>
<reference evidence="3" key="1">
    <citation type="submission" date="2020-08" db="EMBL/GenBank/DDBJ databases">
        <title>Whole genome shotgun sequence of Polymorphospora rubra NBRC 101157.</title>
        <authorList>
            <person name="Komaki H."/>
            <person name="Tamura T."/>
        </authorList>
    </citation>
    <scope>NUCLEOTIDE SEQUENCE</scope>
    <source>
        <strain evidence="3">NBRC 101157</strain>
    </source>
</reference>
<dbReference type="Gene3D" id="3.30.300.130">
    <property type="entry name" value="Fe-S cluster assembly (FSCA)"/>
    <property type="match status" value="1"/>
</dbReference>
<evidence type="ECO:0000313" key="3">
    <source>
        <dbReference type="EMBL" id="BCJ67379.1"/>
    </source>
</evidence>
<proteinExistence type="predicted"/>
<sequence>MASRKKTARAADRALDGKVRQLVEAHGGGVTVDVGDDGDAHVTFHGRCAACPSAPVTMGSLVTPTLLQVEGVRSVSRRGGVSRFAEARIAAMFGLPTPEGDR</sequence>
<organism evidence="3 4">
    <name type="scientific">Polymorphospora rubra</name>
    <dbReference type="NCBI Taxonomy" id="338584"/>
    <lineage>
        <taxon>Bacteria</taxon>
        <taxon>Bacillati</taxon>
        <taxon>Actinomycetota</taxon>
        <taxon>Actinomycetes</taxon>
        <taxon>Micromonosporales</taxon>
        <taxon>Micromonosporaceae</taxon>
        <taxon>Polymorphospora</taxon>
    </lineage>
</organism>
<accession>A0A810N5B7</accession>